<dbReference type="eggNOG" id="ENOG50343F5">
    <property type="taxonomic scope" value="Bacteria"/>
</dbReference>
<proteinExistence type="predicted"/>
<evidence type="ECO:0000313" key="2">
    <source>
        <dbReference type="EMBL" id="AEV31918.1"/>
    </source>
</evidence>
<dbReference type="Proteomes" id="UP000005631">
    <property type="component" value="Chromosome"/>
</dbReference>
<dbReference type="STRING" id="926562.Oweho_0907"/>
<reference evidence="2 3" key="1">
    <citation type="journal article" date="2012" name="Stand. Genomic Sci.">
        <title>Genome sequence of the orange-pigmented seawater bacterium Owenweeksia hongkongensis type strain (UST20020801(T)).</title>
        <authorList>
            <person name="Riedel T."/>
            <person name="Held B."/>
            <person name="Nolan M."/>
            <person name="Lucas S."/>
            <person name="Lapidus A."/>
            <person name="Tice H."/>
            <person name="Del Rio T.G."/>
            <person name="Cheng J.F."/>
            <person name="Han C."/>
            <person name="Tapia R."/>
            <person name="Goodwin L.A."/>
            <person name="Pitluck S."/>
            <person name="Liolios K."/>
            <person name="Mavromatis K."/>
            <person name="Pagani I."/>
            <person name="Ivanova N."/>
            <person name="Mikhailova N."/>
            <person name="Pati A."/>
            <person name="Chen A."/>
            <person name="Palaniappan K."/>
            <person name="Rohde M."/>
            <person name="Tindall B.J."/>
            <person name="Detter J.C."/>
            <person name="Goker M."/>
            <person name="Woyke T."/>
            <person name="Bristow J."/>
            <person name="Eisen J.A."/>
            <person name="Markowitz V."/>
            <person name="Hugenholtz P."/>
            <person name="Klenk H.P."/>
            <person name="Kyrpides N.C."/>
        </authorList>
    </citation>
    <scope>NUCLEOTIDE SEQUENCE</scope>
    <source>
        <strain evidence="3">DSM 17368 / JCM 12287 / NRRL B-23963</strain>
    </source>
</reference>
<dbReference type="KEGG" id="oho:Oweho_0907"/>
<keyword evidence="3" id="KW-1185">Reference proteome</keyword>
<protein>
    <submittedName>
        <fullName evidence="2">Uncharacterized protein</fullName>
    </submittedName>
</protein>
<dbReference type="AlphaFoldDB" id="G8R397"/>
<evidence type="ECO:0000256" key="1">
    <source>
        <dbReference type="SAM" id="MobiDB-lite"/>
    </source>
</evidence>
<accession>G8R397</accession>
<organism evidence="2 3">
    <name type="scientific">Owenweeksia hongkongensis (strain DSM 17368 / CIP 108786 / JCM 12287 / NRRL B-23963 / UST20020801)</name>
    <dbReference type="NCBI Taxonomy" id="926562"/>
    <lineage>
        <taxon>Bacteria</taxon>
        <taxon>Pseudomonadati</taxon>
        <taxon>Bacteroidota</taxon>
        <taxon>Flavobacteriia</taxon>
        <taxon>Flavobacteriales</taxon>
        <taxon>Owenweeksiaceae</taxon>
        <taxon>Owenweeksia</taxon>
    </lineage>
</organism>
<dbReference type="HOGENOM" id="CLU_844247_0_0_10"/>
<feature type="region of interest" description="Disordered" evidence="1">
    <location>
        <begin position="228"/>
        <end position="254"/>
    </location>
</feature>
<gene>
    <name evidence="2" type="ordered locus">Oweho_0907</name>
</gene>
<sequence>MRSGLLYLLCFLFIISCNTPERLDGLWFIAYSKDKGEKADFRGARNLLHFHGSEVHTIQAGDFAANKLNRISIDTSKYQLNDTILNLWGENISCRITSDSIVLSQFLGIEGMVILLPLKHQGFEVEHNFFKDSWSFQYFGFEDTLDFINDSLFIHTGDLNVYLPTESWSTFEYNGITFLLFNSGILPWMAPITKCTEDTILFENIYRPKQNIALFKVESVSRHNQLIGTWRQGHPDDDRQPPPPSPGMTEADRPIKMTFGPDSVTLTKWDGEETLKWDLTSDGKRIYFIDKIKEKWGSGKIVRLTDDHLFLRMSGNSMEEDTLKLFRVQ</sequence>
<dbReference type="EMBL" id="CP003156">
    <property type="protein sequence ID" value="AEV31918.1"/>
    <property type="molecule type" value="Genomic_DNA"/>
</dbReference>
<dbReference type="PROSITE" id="PS51257">
    <property type="entry name" value="PROKAR_LIPOPROTEIN"/>
    <property type="match status" value="1"/>
</dbReference>
<evidence type="ECO:0000313" key="3">
    <source>
        <dbReference type="Proteomes" id="UP000005631"/>
    </source>
</evidence>
<name>G8R397_OWEHD</name>